<evidence type="ECO:0000313" key="2">
    <source>
        <dbReference type="EMBL" id="GAA4633157.1"/>
    </source>
</evidence>
<accession>A0ABP8UJN3</accession>
<sequence>MTGLGFSAPAVDQAGALAAELGLDARFVTADVYDAMEAPGRRTYDIIYTGLGALKEGRPRPCGPAGPLQSWMRVSRRPAAR</sequence>
<organism evidence="2 3">
    <name type="scientific">Actinoallomurus vinaceus</name>
    <dbReference type="NCBI Taxonomy" id="1080074"/>
    <lineage>
        <taxon>Bacteria</taxon>
        <taxon>Bacillati</taxon>
        <taxon>Actinomycetota</taxon>
        <taxon>Actinomycetes</taxon>
        <taxon>Streptosporangiales</taxon>
        <taxon>Thermomonosporaceae</taxon>
        <taxon>Actinoallomurus</taxon>
    </lineage>
</organism>
<dbReference type="SUPFAM" id="SSF53335">
    <property type="entry name" value="S-adenosyl-L-methionine-dependent methyltransferases"/>
    <property type="match status" value="1"/>
</dbReference>
<reference evidence="3" key="1">
    <citation type="journal article" date="2019" name="Int. J. Syst. Evol. Microbiol.">
        <title>The Global Catalogue of Microorganisms (GCM) 10K type strain sequencing project: providing services to taxonomists for standard genome sequencing and annotation.</title>
        <authorList>
            <consortium name="The Broad Institute Genomics Platform"/>
            <consortium name="The Broad Institute Genome Sequencing Center for Infectious Disease"/>
            <person name="Wu L."/>
            <person name="Ma J."/>
        </authorList>
    </citation>
    <scope>NUCLEOTIDE SEQUENCE [LARGE SCALE GENOMIC DNA]</scope>
    <source>
        <strain evidence="3">JCM 17939</strain>
    </source>
</reference>
<gene>
    <name evidence="2" type="ORF">GCM10023196_069600</name>
</gene>
<dbReference type="InterPro" id="IPR029063">
    <property type="entry name" value="SAM-dependent_MTases_sf"/>
</dbReference>
<proteinExistence type="predicted"/>
<name>A0ABP8UJN3_9ACTN</name>
<evidence type="ECO:0000256" key="1">
    <source>
        <dbReference type="SAM" id="MobiDB-lite"/>
    </source>
</evidence>
<dbReference type="Gene3D" id="3.40.50.150">
    <property type="entry name" value="Vaccinia Virus protein VP39"/>
    <property type="match status" value="1"/>
</dbReference>
<evidence type="ECO:0000313" key="3">
    <source>
        <dbReference type="Proteomes" id="UP001501442"/>
    </source>
</evidence>
<keyword evidence="3" id="KW-1185">Reference proteome</keyword>
<dbReference type="EMBL" id="BAABHK010000011">
    <property type="protein sequence ID" value="GAA4633157.1"/>
    <property type="molecule type" value="Genomic_DNA"/>
</dbReference>
<dbReference type="Proteomes" id="UP001501442">
    <property type="component" value="Unassembled WGS sequence"/>
</dbReference>
<protein>
    <submittedName>
        <fullName evidence="2">Uncharacterized protein</fullName>
    </submittedName>
</protein>
<comment type="caution">
    <text evidence="2">The sequence shown here is derived from an EMBL/GenBank/DDBJ whole genome shotgun (WGS) entry which is preliminary data.</text>
</comment>
<feature type="region of interest" description="Disordered" evidence="1">
    <location>
        <begin position="59"/>
        <end position="81"/>
    </location>
</feature>